<dbReference type="AlphaFoldDB" id="A0A133UIH4"/>
<sequence length="139" mass="16609">MKWDDTLAAFEKDVESRDFWDWMRAHTSWMKPLHRYEGTLELKGDKLIFFGEDAKEDGRIDLEIPLENIENVHLGFDETFRRREDRQIGLFGFAPLRIDYLTEGEEKKLYLFADFGRFPIRNAENGEVQKKLTELLDEF</sequence>
<organism evidence="1 2">
    <name type="scientific">candidate division MSBL1 archaeon SCGC-AAA259E22</name>
    <dbReference type="NCBI Taxonomy" id="1698265"/>
    <lineage>
        <taxon>Archaea</taxon>
        <taxon>Methanobacteriati</taxon>
        <taxon>Methanobacteriota</taxon>
        <taxon>candidate division MSBL1</taxon>
    </lineage>
</organism>
<reference evidence="1 2" key="1">
    <citation type="journal article" date="2016" name="Sci. Rep.">
        <title>Metabolic traits of an uncultured archaeal lineage -MSBL1- from brine pools of the Red Sea.</title>
        <authorList>
            <person name="Mwirichia R."/>
            <person name="Alam I."/>
            <person name="Rashid M."/>
            <person name="Vinu M."/>
            <person name="Ba-Alawi W."/>
            <person name="Anthony Kamau A."/>
            <person name="Kamanda Ngugi D."/>
            <person name="Goker M."/>
            <person name="Klenk H.P."/>
            <person name="Bajic V."/>
            <person name="Stingl U."/>
        </authorList>
    </citation>
    <scope>NUCLEOTIDE SEQUENCE [LARGE SCALE GENOMIC DNA]</scope>
    <source>
        <strain evidence="1">SCGC-AAA259E22</strain>
    </source>
</reference>
<evidence type="ECO:0000313" key="2">
    <source>
        <dbReference type="Proteomes" id="UP000070657"/>
    </source>
</evidence>
<keyword evidence="2" id="KW-1185">Reference proteome</keyword>
<dbReference type="Proteomes" id="UP000070657">
    <property type="component" value="Unassembled WGS sequence"/>
</dbReference>
<name>A0A133UIH4_9EURY</name>
<dbReference type="EMBL" id="LHXP01000001">
    <property type="protein sequence ID" value="KXA93995.1"/>
    <property type="molecule type" value="Genomic_DNA"/>
</dbReference>
<gene>
    <name evidence="1" type="ORF">AKJ66_00070</name>
</gene>
<proteinExistence type="predicted"/>
<protein>
    <submittedName>
        <fullName evidence="1">Uncharacterized protein</fullName>
    </submittedName>
</protein>
<evidence type="ECO:0000313" key="1">
    <source>
        <dbReference type="EMBL" id="KXA93995.1"/>
    </source>
</evidence>
<accession>A0A133UIH4</accession>
<comment type="caution">
    <text evidence="1">The sequence shown here is derived from an EMBL/GenBank/DDBJ whole genome shotgun (WGS) entry which is preliminary data.</text>
</comment>